<dbReference type="InterPro" id="IPR029044">
    <property type="entry name" value="Nucleotide-diphossugar_trans"/>
</dbReference>
<proteinExistence type="inferred from homology"/>
<sequence>MIQEAAVSNRTINGVSIITSTNKPQYMNNIFDNYSRQMLPNKQLIIILNSNKIDSGPWVEKAKAYPDVLVYQLPESVSLGECLNFAADLSRYNVIAKFDDDDFYSKYYLTSSLRAMRRKNVDMVGKRSVLTYFVDDKTLILRFPGHENSYQSYVAGGTMVFRKSAFQRVRFGAVSLGEDVDFMTRFRRKGFRTFATSRHDYVYMRKSDPNMHTWKPMKSYLLRTGRFIARTTNIRKYVLRKG</sequence>
<dbReference type="Proteomes" id="UP001229346">
    <property type="component" value="Unassembled WGS sequence"/>
</dbReference>
<gene>
    <name evidence="3" type="ORF">J2T15_003851</name>
</gene>
<comment type="similarity">
    <text evidence="1">Belongs to the glycosyltransferase 2 family.</text>
</comment>
<comment type="caution">
    <text evidence="3">The sequence shown here is derived from an EMBL/GenBank/DDBJ whole genome shotgun (WGS) entry which is preliminary data.</text>
</comment>
<accession>A0ABT9U433</accession>
<keyword evidence="4" id="KW-1185">Reference proteome</keyword>
<dbReference type="Pfam" id="PF00535">
    <property type="entry name" value="Glycos_transf_2"/>
    <property type="match status" value="1"/>
</dbReference>
<dbReference type="Gene3D" id="3.90.550.10">
    <property type="entry name" value="Spore Coat Polysaccharide Biosynthesis Protein SpsA, Chain A"/>
    <property type="match status" value="1"/>
</dbReference>
<feature type="domain" description="Glycosyltransferase 2-like" evidence="2">
    <location>
        <begin position="17"/>
        <end position="125"/>
    </location>
</feature>
<reference evidence="3 4" key="1">
    <citation type="submission" date="2023-07" db="EMBL/GenBank/DDBJ databases">
        <title>Sorghum-associated microbial communities from plants grown in Nebraska, USA.</title>
        <authorList>
            <person name="Schachtman D."/>
        </authorList>
    </citation>
    <scope>NUCLEOTIDE SEQUENCE [LARGE SCALE GENOMIC DNA]</scope>
    <source>
        <strain evidence="3 4">CC482</strain>
    </source>
</reference>
<dbReference type="InterPro" id="IPR001173">
    <property type="entry name" value="Glyco_trans_2-like"/>
</dbReference>
<dbReference type="EMBL" id="JAUSSU010000007">
    <property type="protein sequence ID" value="MDQ0114396.1"/>
    <property type="molecule type" value="Genomic_DNA"/>
</dbReference>
<protein>
    <submittedName>
        <fullName evidence="3">Cellulose synthase/poly-beta-1,6-N-acetylglucosamine synthase-like glycosyltransferase</fullName>
    </submittedName>
</protein>
<dbReference type="PANTHER" id="PTHR43685">
    <property type="entry name" value="GLYCOSYLTRANSFERASE"/>
    <property type="match status" value="1"/>
</dbReference>
<evidence type="ECO:0000259" key="2">
    <source>
        <dbReference type="Pfam" id="PF00535"/>
    </source>
</evidence>
<evidence type="ECO:0000256" key="1">
    <source>
        <dbReference type="ARBA" id="ARBA00006739"/>
    </source>
</evidence>
<dbReference type="SUPFAM" id="SSF53448">
    <property type="entry name" value="Nucleotide-diphospho-sugar transferases"/>
    <property type="match status" value="1"/>
</dbReference>
<dbReference type="InterPro" id="IPR050834">
    <property type="entry name" value="Glycosyltransf_2"/>
</dbReference>
<name>A0ABT9U433_PAEHA</name>
<evidence type="ECO:0000313" key="3">
    <source>
        <dbReference type="EMBL" id="MDQ0114396.1"/>
    </source>
</evidence>
<evidence type="ECO:0000313" key="4">
    <source>
        <dbReference type="Proteomes" id="UP001229346"/>
    </source>
</evidence>
<dbReference type="PANTHER" id="PTHR43685:SF11">
    <property type="entry name" value="GLYCOSYLTRANSFERASE TAGX-RELATED"/>
    <property type="match status" value="1"/>
</dbReference>
<organism evidence="3 4">
    <name type="scientific">Paenibacillus harenae</name>
    <dbReference type="NCBI Taxonomy" id="306543"/>
    <lineage>
        <taxon>Bacteria</taxon>
        <taxon>Bacillati</taxon>
        <taxon>Bacillota</taxon>
        <taxon>Bacilli</taxon>
        <taxon>Bacillales</taxon>
        <taxon>Paenibacillaceae</taxon>
        <taxon>Paenibacillus</taxon>
    </lineage>
</organism>